<gene>
    <name evidence="4" type="ORF">CK501_02665</name>
</gene>
<reference evidence="4 5" key="1">
    <citation type="submission" date="2017-08" db="EMBL/GenBank/DDBJ databases">
        <title>Halovibrio sewagensis sp. nov., isolated from wastewater of high salinity.</title>
        <authorList>
            <person name="Dong X."/>
            <person name="Zhang G."/>
        </authorList>
    </citation>
    <scope>NUCLEOTIDE SEQUENCE [LARGE SCALE GENOMIC DNA]</scope>
    <source>
        <strain evidence="4 5">YL5-2</strain>
    </source>
</reference>
<evidence type="ECO:0000259" key="2">
    <source>
        <dbReference type="PROSITE" id="PS50883"/>
    </source>
</evidence>
<feature type="domain" description="EAL" evidence="2">
    <location>
        <begin position="267"/>
        <end position="521"/>
    </location>
</feature>
<dbReference type="AlphaFoldDB" id="A0A2A2FB59"/>
<comment type="caution">
    <text evidence="4">The sequence shown here is derived from an EMBL/GenBank/DDBJ whole genome shotgun (WGS) entry which is preliminary data.</text>
</comment>
<dbReference type="InterPro" id="IPR043128">
    <property type="entry name" value="Rev_trsase/Diguanyl_cyclase"/>
</dbReference>
<dbReference type="Gene3D" id="3.20.20.450">
    <property type="entry name" value="EAL domain"/>
    <property type="match status" value="1"/>
</dbReference>
<feature type="transmembrane region" description="Helical" evidence="1">
    <location>
        <begin position="40"/>
        <end position="60"/>
    </location>
</feature>
<organism evidence="4 5">
    <name type="scientific">Halovibrio salipaludis</name>
    <dbReference type="NCBI Taxonomy" id="2032626"/>
    <lineage>
        <taxon>Bacteria</taxon>
        <taxon>Pseudomonadati</taxon>
        <taxon>Pseudomonadota</taxon>
        <taxon>Gammaproteobacteria</taxon>
        <taxon>Oceanospirillales</taxon>
        <taxon>Halomonadaceae</taxon>
        <taxon>Halovibrio</taxon>
    </lineage>
</organism>
<dbReference type="SUPFAM" id="SSF141868">
    <property type="entry name" value="EAL domain-like"/>
    <property type="match status" value="1"/>
</dbReference>
<dbReference type="InterPro" id="IPR001633">
    <property type="entry name" value="EAL_dom"/>
</dbReference>
<accession>A0A2A2FB59</accession>
<evidence type="ECO:0000256" key="1">
    <source>
        <dbReference type="SAM" id="Phobius"/>
    </source>
</evidence>
<name>A0A2A2FB59_9GAMM</name>
<dbReference type="SMART" id="SM00267">
    <property type="entry name" value="GGDEF"/>
    <property type="match status" value="1"/>
</dbReference>
<sequence>MSLRSLFSADTRPPILLTLAWLTALSLVAAGTILSWQQGPFWPPLVLTCGALATLALTLGQGLQRHNQLLEKTRAALRQETDRRVSAVADLERIASNDPLTGLANRHFFMEDLDYAVQRARLSGEKIAVIAIDLDSFQTLNNSMGHDYGDQLLMAVAERLRTLEDSNHLFCRASSDDFYLRCYPLADLESLIHLLDRIRDLFRRPIRMDDEDRYLSASIGVALFPDHVGDAQSLIASAEAALNQAAALSGTRYQFYNERLHERIRERMELHWGLHDALEQRRFHLRYQPQQDLATGQWVSAEAKLYWEHPERGDLEPESFMEAALETGLTPAITRHTITLVCEQLRRWRESGAHHLTVAVNLYGPELEDSGLVEHIAGTLRRCEIAPEALELELAEASLASNGHQREKQLRALSELGLPISIDGFGQGTASLAWVRDFPVHQLKIEPGFVRRVTSRHNDSVIVRAIINLAHNLGMQVTATGVDTDAHLTFVNAHRCDFAQGERVSPPLAADELVEHIGFNRANTTEYS</sequence>
<dbReference type="PROSITE" id="PS50887">
    <property type="entry name" value="GGDEF"/>
    <property type="match status" value="1"/>
</dbReference>
<evidence type="ECO:0008006" key="6">
    <source>
        <dbReference type="Google" id="ProtNLM"/>
    </source>
</evidence>
<keyword evidence="1" id="KW-0812">Transmembrane</keyword>
<evidence type="ECO:0000313" key="5">
    <source>
        <dbReference type="Proteomes" id="UP000218896"/>
    </source>
</evidence>
<dbReference type="CDD" id="cd01948">
    <property type="entry name" value="EAL"/>
    <property type="match status" value="1"/>
</dbReference>
<feature type="domain" description="GGDEF" evidence="3">
    <location>
        <begin position="125"/>
        <end position="258"/>
    </location>
</feature>
<proteinExistence type="predicted"/>
<dbReference type="SUPFAM" id="SSF55073">
    <property type="entry name" value="Nucleotide cyclase"/>
    <property type="match status" value="1"/>
</dbReference>
<dbReference type="PROSITE" id="PS50883">
    <property type="entry name" value="EAL"/>
    <property type="match status" value="1"/>
</dbReference>
<evidence type="ECO:0000259" key="3">
    <source>
        <dbReference type="PROSITE" id="PS50887"/>
    </source>
</evidence>
<dbReference type="Pfam" id="PF00563">
    <property type="entry name" value="EAL"/>
    <property type="match status" value="1"/>
</dbReference>
<dbReference type="InterPro" id="IPR052155">
    <property type="entry name" value="Biofilm_reg_signaling"/>
</dbReference>
<dbReference type="RefSeq" id="WP_095616167.1">
    <property type="nucleotide sequence ID" value="NZ_NSKD01000001.1"/>
</dbReference>
<evidence type="ECO:0000313" key="4">
    <source>
        <dbReference type="EMBL" id="PAU82070.1"/>
    </source>
</evidence>
<dbReference type="Pfam" id="PF00990">
    <property type="entry name" value="GGDEF"/>
    <property type="match status" value="1"/>
</dbReference>
<keyword evidence="1" id="KW-1133">Transmembrane helix</keyword>
<dbReference type="EMBL" id="NSKD01000001">
    <property type="protein sequence ID" value="PAU82070.1"/>
    <property type="molecule type" value="Genomic_DNA"/>
</dbReference>
<dbReference type="InterPro" id="IPR029787">
    <property type="entry name" value="Nucleotide_cyclase"/>
</dbReference>
<dbReference type="InterPro" id="IPR000160">
    <property type="entry name" value="GGDEF_dom"/>
</dbReference>
<dbReference type="CDD" id="cd01949">
    <property type="entry name" value="GGDEF"/>
    <property type="match status" value="1"/>
</dbReference>
<dbReference type="SMART" id="SM00052">
    <property type="entry name" value="EAL"/>
    <property type="match status" value="1"/>
</dbReference>
<keyword evidence="5" id="KW-1185">Reference proteome</keyword>
<dbReference type="Proteomes" id="UP000218896">
    <property type="component" value="Unassembled WGS sequence"/>
</dbReference>
<dbReference type="PANTHER" id="PTHR44757:SF2">
    <property type="entry name" value="BIOFILM ARCHITECTURE MAINTENANCE PROTEIN MBAA"/>
    <property type="match status" value="1"/>
</dbReference>
<dbReference type="Gene3D" id="3.30.70.270">
    <property type="match status" value="1"/>
</dbReference>
<keyword evidence="1" id="KW-0472">Membrane</keyword>
<dbReference type="PANTHER" id="PTHR44757">
    <property type="entry name" value="DIGUANYLATE CYCLASE DGCP"/>
    <property type="match status" value="1"/>
</dbReference>
<dbReference type="InterPro" id="IPR035919">
    <property type="entry name" value="EAL_sf"/>
</dbReference>
<dbReference type="NCBIfam" id="TIGR00254">
    <property type="entry name" value="GGDEF"/>
    <property type="match status" value="1"/>
</dbReference>
<protein>
    <recommendedName>
        <fullName evidence="6">GGDEF-domain containing protein</fullName>
    </recommendedName>
</protein>
<dbReference type="OrthoDB" id="1316910at2"/>